<dbReference type="InterPro" id="IPR036291">
    <property type="entry name" value="NAD(P)-bd_dom_sf"/>
</dbReference>
<dbReference type="OrthoDB" id="10262413at2759"/>
<feature type="region of interest" description="Disordered" evidence="1">
    <location>
        <begin position="293"/>
        <end position="321"/>
    </location>
</feature>
<organism evidence="3 4">
    <name type="scientific">Lobosporangium transversale</name>
    <dbReference type="NCBI Taxonomy" id="64571"/>
    <lineage>
        <taxon>Eukaryota</taxon>
        <taxon>Fungi</taxon>
        <taxon>Fungi incertae sedis</taxon>
        <taxon>Mucoromycota</taxon>
        <taxon>Mortierellomycotina</taxon>
        <taxon>Mortierellomycetes</taxon>
        <taxon>Mortierellales</taxon>
        <taxon>Mortierellaceae</taxon>
        <taxon>Lobosporangium</taxon>
    </lineage>
</organism>
<dbReference type="EMBL" id="MCFF01000006">
    <property type="protein sequence ID" value="ORZ26756.1"/>
    <property type="molecule type" value="Genomic_DNA"/>
</dbReference>
<dbReference type="Proteomes" id="UP000193648">
    <property type="component" value="Unassembled WGS sequence"/>
</dbReference>
<dbReference type="STRING" id="64571.A0A1Y2GWU1"/>
<evidence type="ECO:0000256" key="1">
    <source>
        <dbReference type="SAM" id="MobiDB-lite"/>
    </source>
</evidence>
<feature type="domain" description="NAD(P)-binding" evidence="2">
    <location>
        <begin position="10"/>
        <end position="118"/>
    </location>
</feature>
<feature type="region of interest" description="Disordered" evidence="1">
    <location>
        <begin position="237"/>
        <end position="258"/>
    </location>
</feature>
<sequence length="357" mass="39478">MAPIRIFFLGATGYIGSSIIDLLHQKKTIGTKYALHALVRSQEKADRLRSLGIEPVLGSLDDSNLLEQEASKADVVLAAADADHLPSAKAVIKGLLHRPRAHADSRKRPILIHTSGTGVLLDGAYGKFGSDTIYYDNDVAQLSTLKPTQPHRNVDLEVISPQLVGKVDTYIVAPPTIWGFGAGPGNHNSIQVPLHVSASLKSQQALQIGQGLNYWSKVHVADLAHFYVSLLERALQEPQDEEEERQAASDQDRTPLPKNEDAYYFVQEGEDFTWGEVAREIAKALKELGVNDSGEVQATNPEEEQTYWPENSGSLLGGNSRSRAAKGKEILGWEPKHREFKEYIADEVRRQYNLQKQ</sequence>
<dbReference type="FunCoup" id="A0A1Y2GWU1">
    <property type="interactions" value="21"/>
</dbReference>
<dbReference type="GO" id="GO:0004029">
    <property type="term" value="F:aldehyde dehydrogenase (NAD+) activity"/>
    <property type="evidence" value="ECO:0007669"/>
    <property type="project" value="TreeGrafter"/>
</dbReference>
<gene>
    <name evidence="3" type="ORF">BCR41DRAFT_347870</name>
</gene>
<name>A0A1Y2GWU1_9FUNG</name>
<dbReference type="PANTHER" id="PTHR48079">
    <property type="entry name" value="PROTEIN YEEZ"/>
    <property type="match status" value="1"/>
</dbReference>
<evidence type="ECO:0000313" key="4">
    <source>
        <dbReference type="Proteomes" id="UP000193648"/>
    </source>
</evidence>
<accession>A0A1Y2GWU1</accession>
<dbReference type="InParanoid" id="A0A1Y2GWU1"/>
<dbReference type="GO" id="GO:0005737">
    <property type="term" value="C:cytoplasm"/>
    <property type="evidence" value="ECO:0007669"/>
    <property type="project" value="TreeGrafter"/>
</dbReference>
<evidence type="ECO:0000313" key="3">
    <source>
        <dbReference type="EMBL" id="ORZ26756.1"/>
    </source>
</evidence>
<dbReference type="Pfam" id="PF13460">
    <property type="entry name" value="NAD_binding_10"/>
    <property type="match status" value="1"/>
</dbReference>
<evidence type="ECO:0000259" key="2">
    <source>
        <dbReference type="Pfam" id="PF13460"/>
    </source>
</evidence>
<dbReference type="SUPFAM" id="SSF51735">
    <property type="entry name" value="NAD(P)-binding Rossmann-fold domains"/>
    <property type="match status" value="1"/>
</dbReference>
<feature type="compositionally biased region" description="Basic and acidic residues" evidence="1">
    <location>
        <begin position="245"/>
        <end position="258"/>
    </location>
</feature>
<protein>
    <recommendedName>
        <fullName evidence="2">NAD(P)-binding domain-containing protein</fullName>
    </recommendedName>
</protein>
<dbReference type="GeneID" id="33565024"/>
<dbReference type="AlphaFoldDB" id="A0A1Y2GWU1"/>
<keyword evidence="4" id="KW-1185">Reference proteome</keyword>
<dbReference type="InterPro" id="IPR016040">
    <property type="entry name" value="NAD(P)-bd_dom"/>
</dbReference>
<proteinExistence type="predicted"/>
<reference evidence="3 4" key="1">
    <citation type="submission" date="2016-07" db="EMBL/GenBank/DDBJ databases">
        <title>Pervasive Adenine N6-methylation of Active Genes in Fungi.</title>
        <authorList>
            <consortium name="DOE Joint Genome Institute"/>
            <person name="Mondo S.J."/>
            <person name="Dannebaum R.O."/>
            <person name="Kuo R.C."/>
            <person name="Labutti K."/>
            <person name="Haridas S."/>
            <person name="Kuo A."/>
            <person name="Salamov A."/>
            <person name="Ahrendt S.R."/>
            <person name="Lipzen A."/>
            <person name="Sullivan W."/>
            <person name="Andreopoulos W.B."/>
            <person name="Clum A."/>
            <person name="Lindquist E."/>
            <person name="Daum C."/>
            <person name="Ramamoorthy G.K."/>
            <person name="Gryganskyi A."/>
            <person name="Culley D."/>
            <person name="Magnuson J.K."/>
            <person name="James T.Y."/>
            <person name="O'Malley M.A."/>
            <person name="Stajich J.E."/>
            <person name="Spatafora J.W."/>
            <person name="Visel A."/>
            <person name="Grigoriev I.V."/>
        </authorList>
    </citation>
    <scope>NUCLEOTIDE SEQUENCE [LARGE SCALE GENOMIC DNA]</scope>
    <source>
        <strain evidence="3 4">NRRL 3116</strain>
    </source>
</reference>
<dbReference type="RefSeq" id="XP_021884519.1">
    <property type="nucleotide sequence ID" value="XM_022023180.1"/>
</dbReference>
<dbReference type="PANTHER" id="PTHR48079:SF6">
    <property type="entry name" value="NAD(P)-BINDING DOMAIN-CONTAINING PROTEIN-RELATED"/>
    <property type="match status" value="1"/>
</dbReference>
<feature type="compositionally biased region" description="Low complexity" evidence="1">
    <location>
        <begin position="311"/>
        <end position="321"/>
    </location>
</feature>
<dbReference type="Gene3D" id="3.40.50.720">
    <property type="entry name" value="NAD(P)-binding Rossmann-like Domain"/>
    <property type="match status" value="1"/>
</dbReference>
<comment type="caution">
    <text evidence="3">The sequence shown here is derived from an EMBL/GenBank/DDBJ whole genome shotgun (WGS) entry which is preliminary data.</text>
</comment>
<dbReference type="InterPro" id="IPR051783">
    <property type="entry name" value="NAD(P)-dependent_oxidoreduct"/>
</dbReference>